<dbReference type="GO" id="GO:0016020">
    <property type="term" value="C:membrane"/>
    <property type="evidence" value="ECO:0007669"/>
    <property type="project" value="UniProtKB-SubCell"/>
</dbReference>
<dbReference type="EMBL" id="CP001614">
    <property type="protein sequence ID" value="ACR13998.1"/>
    <property type="molecule type" value="Genomic_DNA"/>
</dbReference>
<accession>C5BSV1</accession>
<dbReference type="Pfam" id="PF01040">
    <property type="entry name" value="UbiA"/>
    <property type="match status" value="1"/>
</dbReference>
<feature type="transmembrane region" description="Helical" evidence="6">
    <location>
        <begin position="128"/>
        <end position="146"/>
    </location>
</feature>
<dbReference type="KEGG" id="ttu:TERTU_3796"/>
<dbReference type="InterPro" id="IPR000537">
    <property type="entry name" value="UbiA_prenyltransferase"/>
</dbReference>
<evidence type="ECO:0000256" key="6">
    <source>
        <dbReference type="SAM" id="Phobius"/>
    </source>
</evidence>
<comment type="subcellular location">
    <subcellularLocation>
        <location evidence="1">Membrane</location>
        <topology evidence="1">Multi-pass membrane protein</topology>
    </subcellularLocation>
</comment>
<keyword evidence="3 6" id="KW-0812">Transmembrane</keyword>
<evidence type="ECO:0000313" key="8">
    <source>
        <dbReference type="Proteomes" id="UP000009080"/>
    </source>
</evidence>
<evidence type="ECO:0000256" key="4">
    <source>
        <dbReference type="ARBA" id="ARBA00022989"/>
    </source>
</evidence>
<dbReference type="eggNOG" id="COG0382">
    <property type="taxonomic scope" value="Bacteria"/>
</dbReference>
<dbReference type="GO" id="GO:0016765">
    <property type="term" value="F:transferase activity, transferring alkyl or aryl (other than methyl) groups"/>
    <property type="evidence" value="ECO:0007669"/>
    <property type="project" value="InterPro"/>
</dbReference>
<dbReference type="InterPro" id="IPR044878">
    <property type="entry name" value="UbiA_sf"/>
</dbReference>
<keyword evidence="8" id="KW-1185">Reference proteome</keyword>
<dbReference type="Proteomes" id="UP000009080">
    <property type="component" value="Chromosome"/>
</dbReference>
<evidence type="ECO:0000256" key="3">
    <source>
        <dbReference type="ARBA" id="ARBA00022692"/>
    </source>
</evidence>
<dbReference type="CDD" id="cd13964">
    <property type="entry name" value="PT_UbiA_1"/>
    <property type="match status" value="1"/>
</dbReference>
<feature type="transmembrane region" description="Helical" evidence="6">
    <location>
        <begin position="261"/>
        <end position="282"/>
    </location>
</feature>
<reference evidence="7 8" key="1">
    <citation type="journal article" date="2009" name="PLoS ONE">
        <title>The complete genome of Teredinibacter turnerae T7901: an intracellular endosymbiont of marine wood-boring bivalves (shipworms).</title>
        <authorList>
            <person name="Yang J.C."/>
            <person name="Madupu R."/>
            <person name="Durkin A.S."/>
            <person name="Ekborg N.A."/>
            <person name="Pedamallu C.S."/>
            <person name="Hostetler J.B."/>
            <person name="Radune D."/>
            <person name="Toms B.S."/>
            <person name="Henrissat B."/>
            <person name="Coutinho P.M."/>
            <person name="Schwarz S."/>
            <person name="Field L."/>
            <person name="Trindade-Silva A.E."/>
            <person name="Soares C.A.G."/>
            <person name="Elshahawi S."/>
            <person name="Hanora A."/>
            <person name="Schmidt E.W."/>
            <person name="Haygood M.G."/>
            <person name="Posfai J."/>
            <person name="Benner J."/>
            <person name="Madinger C."/>
            <person name="Nove J."/>
            <person name="Anton B."/>
            <person name="Chaudhary K."/>
            <person name="Foster J."/>
            <person name="Holman A."/>
            <person name="Kumar S."/>
            <person name="Lessard P.A."/>
            <person name="Luyten Y.A."/>
            <person name="Slatko B."/>
            <person name="Wood N."/>
            <person name="Wu B."/>
            <person name="Teplitski M."/>
            <person name="Mougous J.D."/>
            <person name="Ward N."/>
            <person name="Eisen J.A."/>
            <person name="Badger J.H."/>
            <person name="Distel D.L."/>
        </authorList>
    </citation>
    <scope>NUCLEOTIDE SEQUENCE [LARGE SCALE GENOMIC DNA]</scope>
    <source>
        <strain evidence="8">ATCC 39867 / T7901</strain>
    </source>
</reference>
<feature type="transmembrane region" description="Helical" evidence="6">
    <location>
        <begin position="58"/>
        <end position="79"/>
    </location>
</feature>
<dbReference type="RefSeq" id="WP_015820113.1">
    <property type="nucleotide sequence ID" value="NC_012997.1"/>
</dbReference>
<proteinExistence type="predicted"/>
<evidence type="ECO:0000313" key="7">
    <source>
        <dbReference type="EMBL" id="ACR13998.1"/>
    </source>
</evidence>
<feature type="transmembrane region" description="Helical" evidence="6">
    <location>
        <begin position="12"/>
        <end position="38"/>
    </location>
</feature>
<sequence>MKINTIMQLGRIPNLPTVWTNTLAGMALVGGLGAGALSNSALSNDVLKVSVQNDGVQIALTLAALSLFYLAGMFLNDAFDAEWDRAHKQDRPIVRGDVSVTEVAFYACGFVALALVLLWFAANDGQQWLPIVSASGLLAAILLYNARHKQWPHAAWMMGSCRLLVYITAASVIATPNTAVLVAGAALLVYIAGITYLARSEHVNSLESRWPIVLLLCPSGFILFLLCVGYFDFLAAAAALLTLLWIAHGIRYLMPGARRNIPQAVGILLSGMCLIDTSLLLVLGQTQIALFTACCFAAGIFLQKWYAAS</sequence>
<evidence type="ECO:0000256" key="2">
    <source>
        <dbReference type="ARBA" id="ARBA00022475"/>
    </source>
</evidence>
<dbReference type="Gene3D" id="1.10.357.140">
    <property type="entry name" value="UbiA prenyltransferase"/>
    <property type="match status" value="1"/>
</dbReference>
<dbReference type="AlphaFoldDB" id="C5BSV1"/>
<evidence type="ECO:0000256" key="5">
    <source>
        <dbReference type="ARBA" id="ARBA00023136"/>
    </source>
</evidence>
<keyword evidence="4 6" id="KW-1133">Transmembrane helix</keyword>
<protein>
    <submittedName>
        <fullName evidence="7">Prenyltransferase, UbiA family</fullName>
    </submittedName>
</protein>
<feature type="transmembrane region" description="Helical" evidence="6">
    <location>
        <begin position="288"/>
        <end position="307"/>
    </location>
</feature>
<dbReference type="STRING" id="377629.TERTU_3796"/>
<gene>
    <name evidence="7" type="ordered locus">TERTU_3796</name>
</gene>
<dbReference type="OrthoDB" id="508337at2"/>
<feature type="transmembrane region" description="Helical" evidence="6">
    <location>
        <begin position="210"/>
        <end position="231"/>
    </location>
</feature>
<keyword evidence="5 6" id="KW-0472">Membrane</keyword>
<evidence type="ECO:0000256" key="1">
    <source>
        <dbReference type="ARBA" id="ARBA00004141"/>
    </source>
</evidence>
<name>C5BSV1_TERTT</name>
<dbReference type="HOGENOM" id="CLU_060108_0_0_6"/>
<keyword evidence="2" id="KW-1003">Cell membrane</keyword>
<organism evidence="7 8">
    <name type="scientific">Teredinibacter turnerae (strain ATCC 39867 / T7901)</name>
    <dbReference type="NCBI Taxonomy" id="377629"/>
    <lineage>
        <taxon>Bacteria</taxon>
        <taxon>Pseudomonadati</taxon>
        <taxon>Pseudomonadota</taxon>
        <taxon>Gammaproteobacteria</taxon>
        <taxon>Cellvibrionales</taxon>
        <taxon>Cellvibrionaceae</taxon>
        <taxon>Teredinibacter</taxon>
    </lineage>
</organism>
<feature type="transmembrane region" description="Helical" evidence="6">
    <location>
        <begin position="179"/>
        <end position="198"/>
    </location>
</feature>
<feature type="transmembrane region" description="Helical" evidence="6">
    <location>
        <begin position="153"/>
        <end position="173"/>
    </location>
</feature>
<feature type="transmembrane region" description="Helical" evidence="6">
    <location>
        <begin position="100"/>
        <end position="122"/>
    </location>
</feature>